<gene>
    <name evidence="1" type="ORF">OBE_15268</name>
</gene>
<sequence>MRRVTMLIDVSDIKTISIEVEKKIWEKFTAMPRSITSKIKAYEIKYNRDVNCAIENYIGPSSAYHFYEELISVFEQYDIVCYHSTKMLDENLILAAGLRINEWDTYSKNIVNTLQTLGVGQHEIDQAIQIIKRKYDWKYPLHGREPQLCFYSDTGLLSEDTSAGYGKVDK</sequence>
<protein>
    <submittedName>
        <fullName evidence="1">Uncharacterized protein</fullName>
    </submittedName>
</protein>
<name>K1S3M3_9ZZZZ</name>
<dbReference type="EMBL" id="AJWZ01010492">
    <property type="protein sequence ID" value="EKC48285.1"/>
    <property type="molecule type" value="Genomic_DNA"/>
</dbReference>
<feature type="non-terminal residue" evidence="1">
    <location>
        <position position="170"/>
    </location>
</feature>
<reference evidence="1" key="1">
    <citation type="journal article" date="2013" name="Environ. Microbiol.">
        <title>Microbiota from the distal guts of lean and obese adolescents exhibit partial functional redundancy besides clear differences in community structure.</title>
        <authorList>
            <person name="Ferrer M."/>
            <person name="Ruiz A."/>
            <person name="Lanza F."/>
            <person name="Haange S.B."/>
            <person name="Oberbach A."/>
            <person name="Till H."/>
            <person name="Bargiela R."/>
            <person name="Campoy C."/>
            <person name="Segura M.T."/>
            <person name="Richter M."/>
            <person name="von Bergen M."/>
            <person name="Seifert J."/>
            <person name="Suarez A."/>
        </authorList>
    </citation>
    <scope>NUCLEOTIDE SEQUENCE</scope>
</reference>
<proteinExistence type="predicted"/>
<organism evidence="1">
    <name type="scientific">human gut metagenome</name>
    <dbReference type="NCBI Taxonomy" id="408170"/>
    <lineage>
        <taxon>unclassified sequences</taxon>
        <taxon>metagenomes</taxon>
        <taxon>organismal metagenomes</taxon>
    </lineage>
</organism>
<accession>K1S3M3</accession>
<evidence type="ECO:0000313" key="1">
    <source>
        <dbReference type="EMBL" id="EKC48285.1"/>
    </source>
</evidence>
<comment type="caution">
    <text evidence="1">The sequence shown here is derived from an EMBL/GenBank/DDBJ whole genome shotgun (WGS) entry which is preliminary data.</text>
</comment>
<dbReference type="AlphaFoldDB" id="K1S3M3"/>